<dbReference type="GO" id="GO:0016712">
    <property type="term" value="F:oxidoreductase activity, acting on paired donors, with incorporation or reduction of molecular oxygen, reduced flavin or flavoprotein as one donor, and incorporation of one atom of oxygen"/>
    <property type="evidence" value="ECO:0007669"/>
    <property type="project" value="UniProtKB-EC"/>
</dbReference>
<dbReference type="InterPro" id="IPR050476">
    <property type="entry name" value="Insect_CytP450_Detox"/>
</dbReference>
<evidence type="ECO:0000256" key="7">
    <source>
        <dbReference type="ARBA" id="ARBA00022617"/>
    </source>
</evidence>
<evidence type="ECO:0000256" key="15">
    <source>
        <dbReference type="ARBA" id="ARBA00047827"/>
    </source>
</evidence>
<comment type="similarity">
    <text evidence="5 17">Belongs to the cytochrome P450 family.</text>
</comment>
<evidence type="ECO:0000256" key="1">
    <source>
        <dbReference type="ARBA" id="ARBA00001971"/>
    </source>
</evidence>
<dbReference type="GO" id="GO:0005506">
    <property type="term" value="F:iron ion binding"/>
    <property type="evidence" value="ECO:0007669"/>
    <property type="project" value="InterPro"/>
</dbReference>
<dbReference type="InterPro" id="IPR036396">
    <property type="entry name" value="Cyt_P450_sf"/>
</dbReference>
<evidence type="ECO:0000256" key="17">
    <source>
        <dbReference type="RuleBase" id="RU000461"/>
    </source>
</evidence>
<evidence type="ECO:0000256" key="9">
    <source>
        <dbReference type="ARBA" id="ARBA00022824"/>
    </source>
</evidence>
<evidence type="ECO:0000256" key="12">
    <source>
        <dbReference type="ARBA" id="ARBA00023004"/>
    </source>
</evidence>
<organism evidence="18">
    <name type="scientific">Glyphodes pyloalis</name>
    <name type="common">Lesser mulberry snout moth</name>
    <dbReference type="NCBI Taxonomy" id="1242752"/>
    <lineage>
        <taxon>Eukaryota</taxon>
        <taxon>Metazoa</taxon>
        <taxon>Ecdysozoa</taxon>
        <taxon>Arthropoda</taxon>
        <taxon>Hexapoda</taxon>
        <taxon>Insecta</taxon>
        <taxon>Pterygota</taxon>
        <taxon>Neoptera</taxon>
        <taxon>Endopterygota</taxon>
        <taxon>Lepidoptera</taxon>
        <taxon>Glossata</taxon>
        <taxon>Ditrysia</taxon>
        <taxon>Pyraloidea</taxon>
        <taxon>Crambidae</taxon>
        <taxon>Spilomelinae</taxon>
        <taxon>Glyphodes</taxon>
    </lineage>
</organism>
<dbReference type="InterPro" id="IPR001128">
    <property type="entry name" value="Cyt_P450"/>
</dbReference>
<evidence type="ECO:0000256" key="5">
    <source>
        <dbReference type="ARBA" id="ARBA00010617"/>
    </source>
</evidence>
<evidence type="ECO:0000313" key="18">
    <source>
        <dbReference type="EMBL" id="QEP99752.1"/>
    </source>
</evidence>
<dbReference type="Gene3D" id="1.10.630.10">
    <property type="entry name" value="Cytochrome P450"/>
    <property type="match status" value="1"/>
</dbReference>
<dbReference type="PROSITE" id="PS00086">
    <property type="entry name" value="CYTOCHROME_P450"/>
    <property type="match status" value="1"/>
</dbReference>
<dbReference type="GO" id="GO:0020037">
    <property type="term" value="F:heme binding"/>
    <property type="evidence" value="ECO:0007669"/>
    <property type="project" value="InterPro"/>
</dbReference>
<keyword evidence="13 17" id="KW-0503">Monooxygenase</keyword>
<evidence type="ECO:0000256" key="8">
    <source>
        <dbReference type="ARBA" id="ARBA00022723"/>
    </source>
</evidence>
<comment type="catalytic activity">
    <reaction evidence="15">
        <text>an organic molecule + reduced [NADPH--hemoprotein reductase] + O2 = an alcohol + oxidized [NADPH--hemoprotein reductase] + H2O + H(+)</text>
        <dbReference type="Rhea" id="RHEA:17149"/>
        <dbReference type="Rhea" id="RHEA-COMP:11964"/>
        <dbReference type="Rhea" id="RHEA-COMP:11965"/>
        <dbReference type="ChEBI" id="CHEBI:15377"/>
        <dbReference type="ChEBI" id="CHEBI:15378"/>
        <dbReference type="ChEBI" id="CHEBI:15379"/>
        <dbReference type="ChEBI" id="CHEBI:30879"/>
        <dbReference type="ChEBI" id="CHEBI:57618"/>
        <dbReference type="ChEBI" id="CHEBI:58210"/>
        <dbReference type="ChEBI" id="CHEBI:142491"/>
        <dbReference type="EC" id="1.14.14.1"/>
    </reaction>
</comment>
<evidence type="ECO:0000256" key="16">
    <source>
        <dbReference type="PIRSR" id="PIRSR602401-1"/>
    </source>
</evidence>
<evidence type="ECO:0000256" key="10">
    <source>
        <dbReference type="ARBA" id="ARBA00022848"/>
    </source>
</evidence>
<feature type="binding site" description="axial binding residue" evidence="16">
    <location>
        <position position="452"/>
    </location>
    <ligand>
        <name>heme</name>
        <dbReference type="ChEBI" id="CHEBI:30413"/>
    </ligand>
    <ligandPart>
        <name>Fe</name>
        <dbReference type="ChEBI" id="CHEBI:18248"/>
    </ligandPart>
</feature>
<evidence type="ECO:0000256" key="11">
    <source>
        <dbReference type="ARBA" id="ARBA00023002"/>
    </source>
</evidence>
<dbReference type="GO" id="GO:0005789">
    <property type="term" value="C:endoplasmic reticulum membrane"/>
    <property type="evidence" value="ECO:0007669"/>
    <property type="project" value="UniProtKB-SubCell"/>
</dbReference>
<proteinExistence type="evidence at transcript level"/>
<dbReference type="AlphaFoldDB" id="A0A5J6BTI8"/>
<evidence type="ECO:0000256" key="14">
    <source>
        <dbReference type="ARBA" id="ARBA00023136"/>
    </source>
</evidence>
<comment type="function">
    <text evidence="2">May be involved in the metabolism of insect hormones and in the breakdown of synthetic insecticides.</text>
</comment>
<reference evidence="18" key="1">
    <citation type="submission" date="2018-08" db="EMBL/GenBank/DDBJ databases">
        <authorList>
            <person name="Wang H."/>
            <person name="Su H."/>
        </authorList>
    </citation>
    <scope>NUCLEOTIDE SEQUENCE</scope>
    <source>
        <tissue evidence="18">Midgut</tissue>
    </source>
</reference>
<accession>A0A5J6BTI8</accession>
<name>A0A5J6BTI8_GLYPY</name>
<keyword evidence="14" id="KW-0472">Membrane</keyword>
<keyword evidence="9" id="KW-0256">Endoplasmic reticulum</keyword>
<dbReference type="PRINTS" id="PR00385">
    <property type="entry name" value="P450"/>
</dbReference>
<dbReference type="Pfam" id="PF00067">
    <property type="entry name" value="p450"/>
    <property type="match status" value="1"/>
</dbReference>
<keyword evidence="8 16" id="KW-0479">Metal-binding</keyword>
<comment type="subcellular location">
    <subcellularLocation>
        <location evidence="4">Endoplasmic reticulum membrane</location>
        <topology evidence="4">Peripheral membrane protein</topology>
    </subcellularLocation>
    <subcellularLocation>
        <location evidence="3">Microsome membrane</location>
        <topology evidence="3">Peripheral membrane protein</topology>
    </subcellularLocation>
</comment>
<dbReference type="EC" id="1.14.14.1" evidence="6"/>
<sequence length="515" mass="59666">MLPLILIVTILVVFYFYNVRNFNYWVKRGVKHDKPVIFFGTNSKNFLMRQSRSDAMEEMYWKYPDEKVVGYFRSTTPELILRDPEIIKQVLISDFSSFYMRGFHPNRHAIEPVIRNLFVVEGDLWKMLRQRMTPAFTSGKLKAMFPLIIERAEKLQEVLLNKDPGEPVDARDLMARYTTDFIGSIGFGLDTESLNEEDNDFRKLGFDIFNVGFKDFVVVVLKEMFPVLCKDLKMFGRIEKRSFDLVKKILQSRSYKPIGRNDFVDQLLHYRQLGTVEIESIERTLPDGTPERVVFEFDDIIITAQMIVFFAAGFETSSSTTSYTLHQLAFHPEIQKKVQQEIDEVLTKHNNKLSYDAVKEMSYLEWVFKESMRHFPALGHLMRVCTTKYKFSDIDLSIDPGVRVVVPVKALHMDPKYWDSPEEFCPERFHPDNLTIKQKSVYFPFGEGPRNCIGSRLGLMQSLAGLAAVLSRFSVEPASTTIRYPGTDPLSDIVQSPKGGKLPLIFRERERIVVS</sequence>
<evidence type="ECO:0000256" key="2">
    <source>
        <dbReference type="ARBA" id="ARBA00003690"/>
    </source>
</evidence>
<keyword evidence="10" id="KW-0492">Microsome</keyword>
<evidence type="ECO:0000256" key="6">
    <source>
        <dbReference type="ARBA" id="ARBA00012109"/>
    </source>
</evidence>
<dbReference type="PANTHER" id="PTHR24292">
    <property type="entry name" value="CYTOCHROME P450"/>
    <property type="match status" value="1"/>
</dbReference>
<dbReference type="EMBL" id="MH715952">
    <property type="protein sequence ID" value="QEP99752.1"/>
    <property type="molecule type" value="mRNA"/>
</dbReference>
<dbReference type="FunFam" id="1.10.630.10:FF:000042">
    <property type="entry name" value="Cytochrome P450"/>
    <property type="match status" value="1"/>
</dbReference>
<dbReference type="SUPFAM" id="SSF48264">
    <property type="entry name" value="Cytochrome P450"/>
    <property type="match status" value="1"/>
</dbReference>
<dbReference type="PRINTS" id="PR00463">
    <property type="entry name" value="EP450I"/>
</dbReference>
<protein>
    <recommendedName>
        <fullName evidence="6">unspecific monooxygenase</fullName>
        <ecNumber evidence="6">1.14.14.1</ecNumber>
    </recommendedName>
</protein>
<dbReference type="InterPro" id="IPR002401">
    <property type="entry name" value="Cyt_P450_E_grp-I"/>
</dbReference>
<comment type="cofactor">
    <cofactor evidence="1 16">
        <name>heme</name>
        <dbReference type="ChEBI" id="CHEBI:30413"/>
    </cofactor>
</comment>
<keyword evidence="12 16" id="KW-0408">Iron</keyword>
<keyword evidence="11 17" id="KW-0560">Oxidoreductase</keyword>
<evidence type="ECO:0000256" key="13">
    <source>
        <dbReference type="ARBA" id="ARBA00023033"/>
    </source>
</evidence>
<keyword evidence="7 16" id="KW-0349">Heme</keyword>
<dbReference type="PANTHER" id="PTHR24292:SF84">
    <property type="entry name" value="CYTOCHROME P450 28A5-RELATED"/>
    <property type="match status" value="1"/>
</dbReference>
<dbReference type="CDD" id="cd11056">
    <property type="entry name" value="CYP6-like"/>
    <property type="match status" value="1"/>
</dbReference>
<evidence type="ECO:0000256" key="3">
    <source>
        <dbReference type="ARBA" id="ARBA00004174"/>
    </source>
</evidence>
<dbReference type="InterPro" id="IPR017972">
    <property type="entry name" value="Cyt_P450_CS"/>
</dbReference>
<evidence type="ECO:0000256" key="4">
    <source>
        <dbReference type="ARBA" id="ARBA00004406"/>
    </source>
</evidence>